<feature type="transmembrane region" description="Helical" evidence="1">
    <location>
        <begin position="75"/>
        <end position="94"/>
    </location>
</feature>
<accession>A0ABR6N9V4</accession>
<evidence type="ECO:0000256" key="1">
    <source>
        <dbReference type="SAM" id="Phobius"/>
    </source>
</evidence>
<keyword evidence="3" id="KW-1185">Reference proteome</keyword>
<comment type="caution">
    <text evidence="2">The sequence shown here is derived from an EMBL/GenBank/DDBJ whole genome shotgun (WGS) entry which is preliminary data.</text>
</comment>
<proteinExistence type="predicted"/>
<dbReference type="InterPro" id="IPR049713">
    <property type="entry name" value="Pr6Pr-like"/>
</dbReference>
<sequence length="208" mass="22369">MMRWPATARLAAMLVALVALSGLWIQFTVSLAKTGSPQAALWTMAGFFTIIGNSIAALLFLAVALLGASAARPGALGGITLITGLIGVVYTLMLRRTEHLVGAGQLANALLHYVMPLLVAAYWLAFAPKGELNRMHPLVWMIIPLAYFPYALVRATSDGRYAYPFIDVTSLGWPHVIVNALVIAVAYLLAGLLLVWLDRMMAPRPPSA</sequence>
<dbReference type="Proteomes" id="UP001138540">
    <property type="component" value="Unassembled WGS sequence"/>
</dbReference>
<feature type="transmembrane region" description="Helical" evidence="1">
    <location>
        <begin position="176"/>
        <end position="197"/>
    </location>
</feature>
<keyword evidence="1" id="KW-0472">Membrane</keyword>
<evidence type="ECO:0000313" key="2">
    <source>
        <dbReference type="EMBL" id="MBB5984044.1"/>
    </source>
</evidence>
<organism evidence="2 3">
    <name type="scientific">Sphingobium lignivorans</name>
    <dbReference type="NCBI Taxonomy" id="2735886"/>
    <lineage>
        <taxon>Bacteria</taxon>
        <taxon>Pseudomonadati</taxon>
        <taxon>Pseudomonadota</taxon>
        <taxon>Alphaproteobacteria</taxon>
        <taxon>Sphingomonadales</taxon>
        <taxon>Sphingomonadaceae</taxon>
        <taxon>Sphingobium</taxon>
    </lineage>
</organism>
<feature type="transmembrane region" description="Helical" evidence="1">
    <location>
        <begin position="106"/>
        <end position="126"/>
    </location>
</feature>
<protein>
    <recommendedName>
        <fullName evidence="4">Integral membrane protein</fullName>
    </recommendedName>
</protein>
<dbReference type="EMBL" id="JACHKA010000001">
    <property type="protein sequence ID" value="MBB5984044.1"/>
    <property type="molecule type" value="Genomic_DNA"/>
</dbReference>
<dbReference type="NCBIfam" id="NF038065">
    <property type="entry name" value="Pr6Pr"/>
    <property type="match status" value="1"/>
</dbReference>
<feature type="transmembrane region" description="Helical" evidence="1">
    <location>
        <begin position="138"/>
        <end position="156"/>
    </location>
</feature>
<name>A0ABR6N9V4_9SPHN</name>
<evidence type="ECO:0000313" key="3">
    <source>
        <dbReference type="Proteomes" id="UP001138540"/>
    </source>
</evidence>
<keyword evidence="1" id="KW-1133">Transmembrane helix</keyword>
<dbReference type="RefSeq" id="WP_184051848.1">
    <property type="nucleotide sequence ID" value="NZ_JACHKA010000001.1"/>
</dbReference>
<feature type="transmembrane region" description="Helical" evidence="1">
    <location>
        <begin position="42"/>
        <end position="68"/>
    </location>
</feature>
<reference evidence="2 3" key="1">
    <citation type="submission" date="2020-08" db="EMBL/GenBank/DDBJ databases">
        <title>Exploring microbial biodiversity for novel pathways involved in the catabolism of aromatic compounds derived from lignin.</title>
        <authorList>
            <person name="Elkins J."/>
        </authorList>
    </citation>
    <scope>NUCLEOTIDE SEQUENCE [LARGE SCALE GENOMIC DNA]</scope>
    <source>
        <strain evidence="2 3">B1D3A</strain>
    </source>
</reference>
<evidence type="ECO:0008006" key="4">
    <source>
        <dbReference type="Google" id="ProtNLM"/>
    </source>
</evidence>
<keyword evidence="1" id="KW-0812">Transmembrane</keyword>
<gene>
    <name evidence="2" type="ORF">HNP60_000018</name>
</gene>